<reference evidence="3" key="1">
    <citation type="submission" date="2015-01" db="EMBL/GenBank/DDBJ databases">
        <title>Flavisolibacter sp./LCS9/ whole genome sequencing.</title>
        <authorList>
            <person name="Kim M.K."/>
            <person name="Srinivasan S."/>
            <person name="Lee J.-J."/>
        </authorList>
    </citation>
    <scope>NUCLEOTIDE SEQUENCE [LARGE SCALE GENOMIC DNA]</scope>
    <source>
        <strain evidence="3">LCS9</strain>
    </source>
</reference>
<dbReference type="AlphaFoldDB" id="A0A172TXH2"/>
<proteinExistence type="predicted"/>
<evidence type="ECO:0008006" key="4">
    <source>
        <dbReference type="Google" id="ProtNLM"/>
    </source>
</evidence>
<dbReference type="KEGG" id="fla:SY85_16150"/>
<evidence type="ECO:0000313" key="3">
    <source>
        <dbReference type="Proteomes" id="UP000077177"/>
    </source>
</evidence>
<name>A0A172TXH2_9BACT</name>
<dbReference type="RefSeq" id="WP_066405925.1">
    <property type="nucleotide sequence ID" value="NZ_CP011390.1"/>
</dbReference>
<feature type="chain" id="PRO_5008001330" description="Peptidase C39-like domain-containing protein" evidence="1">
    <location>
        <begin position="21"/>
        <end position="273"/>
    </location>
</feature>
<organism evidence="2 3">
    <name type="scientific">Flavisolibacter tropicus</name>
    <dbReference type="NCBI Taxonomy" id="1492898"/>
    <lineage>
        <taxon>Bacteria</taxon>
        <taxon>Pseudomonadati</taxon>
        <taxon>Bacteroidota</taxon>
        <taxon>Chitinophagia</taxon>
        <taxon>Chitinophagales</taxon>
        <taxon>Chitinophagaceae</taxon>
        <taxon>Flavisolibacter</taxon>
    </lineage>
</organism>
<gene>
    <name evidence="2" type="ORF">SY85_16150</name>
</gene>
<dbReference type="OrthoDB" id="1496332at2"/>
<dbReference type="EMBL" id="CP011390">
    <property type="protein sequence ID" value="ANE51795.1"/>
    <property type="molecule type" value="Genomic_DNA"/>
</dbReference>
<accession>A0A172TXH2</accession>
<evidence type="ECO:0000313" key="2">
    <source>
        <dbReference type="EMBL" id="ANE51795.1"/>
    </source>
</evidence>
<dbReference type="Gene3D" id="3.90.70.10">
    <property type="entry name" value="Cysteine proteinases"/>
    <property type="match status" value="1"/>
</dbReference>
<keyword evidence="1" id="KW-0732">Signal</keyword>
<dbReference type="STRING" id="1492898.SY85_16150"/>
<sequence length="273" mass="30599">MKTKSLFLFVALCWAFSSNAQNCDPWIVKIYSELYGRIPNAYECSISNYNNGSWNSYDQLKSYIIAFNNNNNLVVADNQAAGKCGTSGYYGLCAIREFINSDFPSSGNTCGQAAVVTAMWQAGLKATDDPKKLARSFYNYAPPKITVAGLVEIKGSLGSDWRQLNYGLDGYKGQGIRYNWQKGIDALKNELRKNVVCLIMLDTGTLPQYGYKWLTGHWVVAYGYDSKYVYVTNFPNNRMTWDELKKAWGGSLTEGHMAKAHGTAEMFAAIWKQ</sequence>
<evidence type="ECO:0000256" key="1">
    <source>
        <dbReference type="SAM" id="SignalP"/>
    </source>
</evidence>
<reference evidence="2 3" key="2">
    <citation type="journal article" date="2016" name="Int. J. Syst. Evol. Microbiol.">
        <title>Flavisolibacter tropicus sp. nov., isolated from tropical soil.</title>
        <authorList>
            <person name="Lee J.J."/>
            <person name="Kang M.S."/>
            <person name="Kim G.S."/>
            <person name="Lee C.S."/>
            <person name="Lim S."/>
            <person name="Lee J."/>
            <person name="Roh S.H."/>
            <person name="Kang H."/>
            <person name="Ha J.M."/>
            <person name="Bae S."/>
            <person name="Jung H.Y."/>
            <person name="Kim M.K."/>
        </authorList>
    </citation>
    <scope>NUCLEOTIDE SEQUENCE [LARGE SCALE GENOMIC DNA]</scope>
    <source>
        <strain evidence="2 3">LCS9</strain>
    </source>
</reference>
<feature type="signal peptide" evidence="1">
    <location>
        <begin position="1"/>
        <end position="20"/>
    </location>
</feature>
<dbReference type="Proteomes" id="UP000077177">
    <property type="component" value="Chromosome"/>
</dbReference>
<protein>
    <recommendedName>
        <fullName evidence="4">Peptidase C39-like domain-containing protein</fullName>
    </recommendedName>
</protein>
<keyword evidence="3" id="KW-1185">Reference proteome</keyword>